<organism evidence="2 3">
    <name type="scientific">Salvator merianae</name>
    <name type="common">Argentine black and white tegu</name>
    <name type="synonym">Tupinambis merianae</name>
    <dbReference type="NCBI Taxonomy" id="96440"/>
    <lineage>
        <taxon>Eukaryota</taxon>
        <taxon>Metazoa</taxon>
        <taxon>Chordata</taxon>
        <taxon>Craniata</taxon>
        <taxon>Vertebrata</taxon>
        <taxon>Euteleostomi</taxon>
        <taxon>Lepidosauria</taxon>
        <taxon>Squamata</taxon>
        <taxon>Bifurcata</taxon>
        <taxon>Unidentata</taxon>
        <taxon>Episquamata</taxon>
        <taxon>Laterata</taxon>
        <taxon>Teiioidea</taxon>
        <taxon>Teiidae</taxon>
        <taxon>Salvator</taxon>
    </lineage>
</organism>
<reference evidence="2" key="1">
    <citation type="submission" date="2025-08" db="UniProtKB">
        <authorList>
            <consortium name="Ensembl"/>
        </authorList>
    </citation>
    <scope>IDENTIFICATION</scope>
</reference>
<feature type="chain" id="PRO_5034036185" evidence="1">
    <location>
        <begin position="18"/>
        <end position="122"/>
    </location>
</feature>
<proteinExistence type="predicted"/>
<evidence type="ECO:0000313" key="2">
    <source>
        <dbReference type="Ensembl" id="ENSSMRP00000002123.1"/>
    </source>
</evidence>
<feature type="signal peptide" evidence="1">
    <location>
        <begin position="1"/>
        <end position="17"/>
    </location>
</feature>
<dbReference type="GeneTree" id="ENSGT00960000192947"/>
<keyword evidence="1" id="KW-0732">Signal</keyword>
<dbReference type="Proteomes" id="UP000694421">
    <property type="component" value="Unplaced"/>
</dbReference>
<protein>
    <submittedName>
        <fullName evidence="2">Uncharacterized protein</fullName>
    </submittedName>
</protein>
<reference evidence="2" key="2">
    <citation type="submission" date="2025-09" db="UniProtKB">
        <authorList>
            <consortium name="Ensembl"/>
        </authorList>
    </citation>
    <scope>IDENTIFICATION</scope>
</reference>
<evidence type="ECO:0000313" key="3">
    <source>
        <dbReference type="Proteomes" id="UP000694421"/>
    </source>
</evidence>
<sequence>MWVNSCIFFFLCWLVSAFYTEERFASKNNVWLKDSLAKEINHSERRRGKRMLSGRVTVICCPGRDDECTFIYNARNAICYCDAFCAPVSSGSVNYCLSCWTACGRHLIIDSKLWGLELEGET</sequence>
<dbReference type="Ensembl" id="ENSSMRT00000002533.1">
    <property type="protein sequence ID" value="ENSSMRP00000002123.1"/>
    <property type="gene ID" value="ENSSMRG00000001830.1"/>
</dbReference>
<evidence type="ECO:0000256" key="1">
    <source>
        <dbReference type="SAM" id="SignalP"/>
    </source>
</evidence>
<keyword evidence="3" id="KW-1185">Reference proteome</keyword>
<name>A0A8D0B1T3_SALMN</name>
<accession>A0A8D0B1T3</accession>
<dbReference type="AlphaFoldDB" id="A0A8D0B1T3"/>